<keyword evidence="3" id="KW-1185">Reference proteome</keyword>
<dbReference type="AlphaFoldDB" id="A0AAV7JX46"/>
<proteinExistence type="predicted"/>
<organism evidence="2 3">
    <name type="scientific">Oopsacas minuta</name>
    <dbReference type="NCBI Taxonomy" id="111878"/>
    <lineage>
        <taxon>Eukaryota</taxon>
        <taxon>Metazoa</taxon>
        <taxon>Porifera</taxon>
        <taxon>Hexactinellida</taxon>
        <taxon>Hexasterophora</taxon>
        <taxon>Lyssacinosida</taxon>
        <taxon>Leucopsacidae</taxon>
        <taxon>Oopsacas</taxon>
    </lineage>
</organism>
<feature type="non-terminal residue" evidence="2">
    <location>
        <position position="94"/>
    </location>
</feature>
<evidence type="ECO:0000256" key="1">
    <source>
        <dbReference type="SAM" id="SignalP"/>
    </source>
</evidence>
<reference evidence="2 3" key="1">
    <citation type="journal article" date="2023" name="BMC Biol.">
        <title>The compact genome of the sponge Oopsacas minuta (Hexactinellida) is lacking key metazoan core genes.</title>
        <authorList>
            <person name="Santini S."/>
            <person name="Schenkelaars Q."/>
            <person name="Jourda C."/>
            <person name="Duchesne M."/>
            <person name="Belahbib H."/>
            <person name="Rocher C."/>
            <person name="Selva M."/>
            <person name="Riesgo A."/>
            <person name="Vervoort M."/>
            <person name="Leys S.P."/>
            <person name="Kodjabachian L."/>
            <person name="Le Bivic A."/>
            <person name="Borchiellini C."/>
            <person name="Claverie J.M."/>
            <person name="Renard E."/>
        </authorList>
    </citation>
    <scope>NUCLEOTIDE SEQUENCE [LARGE SCALE GENOMIC DNA]</scope>
    <source>
        <strain evidence="2">SPO-2</strain>
    </source>
</reference>
<gene>
    <name evidence="2" type="ORF">LOD99_11494</name>
</gene>
<accession>A0AAV7JX46</accession>
<sequence length="94" mass="10893">MLHCLILLIIIQVSYIHTSSYEDTFNSILNWESYSPSFEIPRPLPKPVMILFYGKKCFASSRFQKEPIASPELIGLSQEFTMVKIEMGHDPVIW</sequence>
<keyword evidence="1" id="KW-0732">Signal</keyword>
<name>A0AAV7JX46_9METZ</name>
<feature type="chain" id="PRO_5043686808" evidence="1">
    <location>
        <begin position="19"/>
        <end position="94"/>
    </location>
</feature>
<dbReference type="EMBL" id="JAKMXF010000271">
    <property type="protein sequence ID" value="KAI6653474.1"/>
    <property type="molecule type" value="Genomic_DNA"/>
</dbReference>
<evidence type="ECO:0000313" key="2">
    <source>
        <dbReference type="EMBL" id="KAI6653474.1"/>
    </source>
</evidence>
<dbReference type="Proteomes" id="UP001165289">
    <property type="component" value="Unassembled WGS sequence"/>
</dbReference>
<comment type="caution">
    <text evidence="2">The sequence shown here is derived from an EMBL/GenBank/DDBJ whole genome shotgun (WGS) entry which is preliminary data.</text>
</comment>
<evidence type="ECO:0000313" key="3">
    <source>
        <dbReference type="Proteomes" id="UP001165289"/>
    </source>
</evidence>
<protein>
    <submittedName>
        <fullName evidence="2">Thioredoxin domain-containing protein 12</fullName>
    </submittedName>
</protein>
<feature type="signal peptide" evidence="1">
    <location>
        <begin position="1"/>
        <end position="18"/>
    </location>
</feature>
<dbReference type="Gene3D" id="3.40.30.10">
    <property type="entry name" value="Glutaredoxin"/>
    <property type="match status" value="1"/>
</dbReference>